<evidence type="ECO:0000313" key="2">
    <source>
        <dbReference type="Proteomes" id="UP001057452"/>
    </source>
</evidence>
<accession>A0ACB9W1F4</accession>
<dbReference type="Proteomes" id="UP001057452">
    <property type="component" value="Chromosome 20"/>
</dbReference>
<dbReference type="EMBL" id="CM043804">
    <property type="protein sequence ID" value="KAI4806797.1"/>
    <property type="molecule type" value="Genomic_DNA"/>
</dbReference>
<sequence>MSMDFFTWINKCYKETIRNITGKLDMLCCFIAKFQNCIRNKPLPL</sequence>
<comment type="caution">
    <text evidence="1">The sequence shown here is derived from an EMBL/GenBank/DDBJ whole genome shotgun (WGS) entry which is preliminary data.</text>
</comment>
<proteinExistence type="predicted"/>
<reference evidence="1" key="1">
    <citation type="submission" date="2022-05" db="EMBL/GenBank/DDBJ databases">
        <title>Chromosome-level genome of Chaenocephalus aceratus.</title>
        <authorList>
            <person name="Park H."/>
        </authorList>
    </citation>
    <scope>NUCLEOTIDE SEQUENCE</scope>
    <source>
        <strain evidence="1">KU_202001</strain>
    </source>
</reference>
<keyword evidence="2" id="KW-1185">Reference proteome</keyword>
<evidence type="ECO:0000313" key="1">
    <source>
        <dbReference type="EMBL" id="KAI4806797.1"/>
    </source>
</evidence>
<organism evidence="1 2">
    <name type="scientific">Chaenocephalus aceratus</name>
    <name type="common">Blackfin icefish</name>
    <name type="synonym">Chaenichthys aceratus</name>
    <dbReference type="NCBI Taxonomy" id="36190"/>
    <lineage>
        <taxon>Eukaryota</taxon>
        <taxon>Metazoa</taxon>
        <taxon>Chordata</taxon>
        <taxon>Craniata</taxon>
        <taxon>Vertebrata</taxon>
        <taxon>Euteleostomi</taxon>
        <taxon>Actinopterygii</taxon>
        <taxon>Neopterygii</taxon>
        <taxon>Teleostei</taxon>
        <taxon>Neoteleostei</taxon>
        <taxon>Acanthomorphata</taxon>
        <taxon>Eupercaria</taxon>
        <taxon>Perciformes</taxon>
        <taxon>Notothenioidei</taxon>
        <taxon>Channichthyidae</taxon>
        <taxon>Chaenocephalus</taxon>
    </lineage>
</organism>
<name>A0ACB9W1F4_CHAAC</name>
<protein>
    <submittedName>
        <fullName evidence="1">Uncharacterized protein</fullName>
    </submittedName>
</protein>
<gene>
    <name evidence="1" type="ORF">KUCAC02_017595</name>
</gene>